<dbReference type="Pfam" id="PF00501">
    <property type="entry name" value="AMP-binding"/>
    <property type="match status" value="1"/>
</dbReference>
<reference evidence="3" key="1">
    <citation type="submission" date="2021-01" db="EMBL/GenBank/DDBJ databases">
        <title>Genome public.</title>
        <authorList>
            <person name="Liu C."/>
            <person name="Sun Q."/>
        </authorList>
    </citation>
    <scope>NUCLEOTIDE SEQUENCE [LARGE SCALE GENOMIC DNA]</scope>
    <source>
        <strain evidence="3">YIM B02556</strain>
    </source>
</reference>
<dbReference type="CDD" id="cd17649">
    <property type="entry name" value="A_NRPS_PvdJ-like"/>
    <property type="match status" value="1"/>
</dbReference>
<dbReference type="SUPFAM" id="SSF56801">
    <property type="entry name" value="Acetyl-CoA synthetase-like"/>
    <property type="match status" value="1"/>
</dbReference>
<dbReference type="Gene3D" id="3.30.300.30">
    <property type="match status" value="1"/>
</dbReference>
<dbReference type="Gene3D" id="2.30.38.10">
    <property type="entry name" value="Luciferase, Domain 3"/>
    <property type="match status" value="1"/>
</dbReference>
<dbReference type="Gene3D" id="3.40.50.980">
    <property type="match status" value="2"/>
</dbReference>
<dbReference type="EMBL" id="JAENHM010000033">
    <property type="protein sequence ID" value="MBK1838042.1"/>
    <property type="molecule type" value="Genomic_DNA"/>
</dbReference>
<accession>A0ABS1F3Q6</accession>
<dbReference type="PANTHER" id="PTHR45527">
    <property type="entry name" value="NONRIBOSOMAL PEPTIDE SYNTHETASE"/>
    <property type="match status" value="1"/>
</dbReference>
<keyword evidence="3" id="KW-1185">Reference proteome</keyword>
<dbReference type="InterPro" id="IPR045851">
    <property type="entry name" value="AMP-bd_C_sf"/>
</dbReference>
<dbReference type="PANTHER" id="PTHR45527:SF1">
    <property type="entry name" value="FATTY ACID SYNTHASE"/>
    <property type="match status" value="1"/>
</dbReference>
<sequence length="1067" mass="114438">MTTTAKREPAGRPADALIQIARRLDALPADRQEEFLRRLAESGISFARLPILPGRRPEQPPLSHAQRRLWVLWQLDRGSRAYHIPIGLRLTGRLDREALAGAFADIVDRHEVLRTSYPARDGEAEQRLHPAAPPDIRWTDLSALEAVERDRRLEDLAETEAATPFDLEASPPVRLRLVRLAEEEHALFLTLHHIAADGWSVNLLVEEFAALYAARRQGQDAGLPPLPIQYVDHALWQDRLLRSGEGTRQLEHWRALLGDEQPDLMLPWDAEGDGSNGQGRDRREAGLPIRLDDALAARLRNLAGREGATVANLLLAAFLLLLHRHTGQGDLRVGVPVAGRHRAETERLVGLFVNSQVIRADLHGGLGLREVLAQVRDRSVDAQASQDLPFEHLVDALKPERRLDRNPLFQVMFNHQHRRLSALDRISGLTIRPLSAGSRVALFDLSLEAEEDDGGSIRCDLRYPADRFTRERIAAMAEDYRRILAAFAADGDVPVASIRLTADDGTDAALAVPMAPASAPSPAMLFDARATEAPDAVGLVADGWSVTFGTLKERSDRLARRLRALGVGPDVRVGLAAEPSAAMVVGLLAVLKAGGGYVPLDPRLPRDRLAGMVADSGMALMLVQDSLQGAMPAGVARLALDAEGDAEGLVEQGPESALPAPAGEGLAYLIYTSGSTGTPKGVVVSHGALARHCLAAAEAYGITAEDRLLHFASFGFDAASEQILMPLLAGAGIVLGAMADSTPERLAALILRDGVTVADLPPAYLTHHAEALAAAMPGHRLRACILGGEAWDLSLAGRLAGWVDGVFNAYGPTEAVITPLVWQAGGKGQGGTAPIGRPIGDRRTLVLDASLNPLPSGAVGELYLGGSGLARGYLNRPGLTAERFVADPFSGDGGRLYRTGDLVRQRADGVIEYVGRLDHQVKIRGFRIELGEVEARLRAQAGVREAAVVAGDGTSGKRLVGYVVPAGEAGGDLVERLRAGLRAALPDYMVPAHIVVLDRLPLTPNGKLDRKALPEPEVASSSAQVAPRSAAERALAALWCELLRLENVGVTDNFFELGGDSILSIQL</sequence>
<dbReference type="InterPro" id="IPR001242">
    <property type="entry name" value="Condensation_dom"/>
</dbReference>
<dbReference type="InterPro" id="IPR023213">
    <property type="entry name" value="CAT-like_dom_sf"/>
</dbReference>
<dbReference type="Gene3D" id="3.30.559.30">
    <property type="entry name" value="Nonribosomal peptide synthetase, condensation domain"/>
    <property type="match status" value="1"/>
</dbReference>
<dbReference type="InterPro" id="IPR036736">
    <property type="entry name" value="ACP-like_sf"/>
</dbReference>
<dbReference type="SUPFAM" id="SSF52777">
    <property type="entry name" value="CoA-dependent acyltransferases"/>
    <property type="match status" value="2"/>
</dbReference>
<evidence type="ECO:0000259" key="1">
    <source>
        <dbReference type="PROSITE" id="PS50075"/>
    </source>
</evidence>
<dbReference type="PROSITE" id="PS00455">
    <property type="entry name" value="AMP_BINDING"/>
    <property type="match status" value="1"/>
</dbReference>
<dbReference type="Gene3D" id="3.30.559.10">
    <property type="entry name" value="Chloramphenicol acetyltransferase-like domain"/>
    <property type="match status" value="1"/>
</dbReference>
<evidence type="ECO:0000313" key="2">
    <source>
        <dbReference type="EMBL" id="MBK1838042.1"/>
    </source>
</evidence>
<dbReference type="InterPro" id="IPR020845">
    <property type="entry name" value="AMP-binding_CS"/>
</dbReference>
<dbReference type="Pfam" id="PF00668">
    <property type="entry name" value="Condensation"/>
    <property type="match status" value="1"/>
</dbReference>
<protein>
    <submittedName>
        <fullName evidence="2">Amino acid adenylation domain-containing protein</fullName>
    </submittedName>
</protein>
<dbReference type="InterPro" id="IPR009081">
    <property type="entry name" value="PP-bd_ACP"/>
</dbReference>
<dbReference type="InterPro" id="IPR010071">
    <property type="entry name" value="AA_adenyl_dom"/>
</dbReference>
<comment type="caution">
    <text evidence="2">The sequence shown here is derived from an EMBL/GenBank/DDBJ whole genome shotgun (WGS) entry which is preliminary data.</text>
</comment>
<dbReference type="NCBIfam" id="TIGR01733">
    <property type="entry name" value="AA-adenyl-dom"/>
    <property type="match status" value="1"/>
</dbReference>
<gene>
    <name evidence="2" type="ORF">JHL17_11515</name>
</gene>
<dbReference type="Pfam" id="PF00550">
    <property type="entry name" value="PP-binding"/>
    <property type="match status" value="1"/>
</dbReference>
<dbReference type="Pfam" id="PF13193">
    <property type="entry name" value="AMP-binding_C"/>
    <property type="match status" value="1"/>
</dbReference>
<dbReference type="Gene3D" id="1.10.1200.10">
    <property type="entry name" value="ACP-like"/>
    <property type="match status" value="1"/>
</dbReference>
<dbReference type="CDD" id="cd19531">
    <property type="entry name" value="LCL_NRPS-like"/>
    <property type="match status" value="1"/>
</dbReference>
<dbReference type="InterPro" id="IPR000873">
    <property type="entry name" value="AMP-dep_synth/lig_dom"/>
</dbReference>
<organism evidence="2 3">
    <name type="scientific">Azospirillum endophyticum</name>
    <dbReference type="NCBI Taxonomy" id="2800326"/>
    <lineage>
        <taxon>Bacteria</taxon>
        <taxon>Pseudomonadati</taxon>
        <taxon>Pseudomonadota</taxon>
        <taxon>Alphaproteobacteria</taxon>
        <taxon>Rhodospirillales</taxon>
        <taxon>Azospirillaceae</taxon>
        <taxon>Azospirillum</taxon>
    </lineage>
</organism>
<feature type="non-terminal residue" evidence="2">
    <location>
        <position position="1067"/>
    </location>
</feature>
<dbReference type="PROSITE" id="PS50075">
    <property type="entry name" value="CARRIER"/>
    <property type="match status" value="1"/>
</dbReference>
<evidence type="ECO:0000313" key="3">
    <source>
        <dbReference type="Proteomes" id="UP000652760"/>
    </source>
</evidence>
<name>A0ABS1F3Q6_9PROT</name>
<feature type="domain" description="Carrier" evidence="1">
    <location>
        <begin position="1026"/>
        <end position="1067"/>
    </location>
</feature>
<proteinExistence type="predicted"/>
<dbReference type="Proteomes" id="UP000652760">
    <property type="component" value="Unassembled WGS sequence"/>
</dbReference>
<dbReference type="RefSeq" id="WP_200193188.1">
    <property type="nucleotide sequence ID" value="NZ_JAENHM010000033.1"/>
</dbReference>
<dbReference type="InterPro" id="IPR025110">
    <property type="entry name" value="AMP-bd_C"/>
</dbReference>